<protein>
    <recommendedName>
        <fullName evidence="3">Flavodoxin-like fold domain-containing protein</fullName>
    </recommendedName>
</protein>
<dbReference type="InterPro" id="IPR029039">
    <property type="entry name" value="Flavoprotein-like_sf"/>
</dbReference>
<gene>
    <name evidence="4" type="ORF">Vbra_13181</name>
</gene>
<dbReference type="Pfam" id="PF02525">
    <property type="entry name" value="Flavodoxin_2"/>
    <property type="match status" value="1"/>
</dbReference>
<dbReference type="Proteomes" id="UP000041254">
    <property type="component" value="Unassembled WGS sequence"/>
</dbReference>
<proteinExistence type="inferred from homology"/>
<dbReference type="EMBL" id="CDMY01000305">
    <property type="protein sequence ID" value="CEM01551.1"/>
    <property type="molecule type" value="Genomic_DNA"/>
</dbReference>
<dbReference type="VEuPathDB" id="CryptoDB:Vbra_13181"/>
<evidence type="ECO:0000259" key="3">
    <source>
        <dbReference type="Pfam" id="PF02525"/>
    </source>
</evidence>
<dbReference type="PANTHER" id="PTHR10204:SF34">
    <property type="entry name" value="NAD(P)H DEHYDROGENASE [QUINONE] 1 ISOFORM 1"/>
    <property type="match status" value="1"/>
</dbReference>
<evidence type="ECO:0000256" key="2">
    <source>
        <dbReference type="ARBA" id="ARBA00023002"/>
    </source>
</evidence>
<reference evidence="4 5" key="1">
    <citation type="submission" date="2014-11" db="EMBL/GenBank/DDBJ databases">
        <authorList>
            <person name="Zhu J."/>
            <person name="Qi W."/>
            <person name="Song R."/>
        </authorList>
    </citation>
    <scope>NUCLEOTIDE SEQUENCE [LARGE SCALE GENOMIC DNA]</scope>
</reference>
<dbReference type="GO" id="GO:0005829">
    <property type="term" value="C:cytosol"/>
    <property type="evidence" value="ECO:0007669"/>
    <property type="project" value="TreeGrafter"/>
</dbReference>
<dbReference type="Gene3D" id="3.40.50.360">
    <property type="match status" value="1"/>
</dbReference>
<accession>A0A0G4ET09</accession>
<dbReference type="AlphaFoldDB" id="A0A0G4ET09"/>
<feature type="domain" description="Flavodoxin-like fold" evidence="3">
    <location>
        <begin position="32"/>
        <end position="186"/>
    </location>
</feature>
<dbReference type="InterPro" id="IPR051545">
    <property type="entry name" value="NAD(P)H_dehydrogenase_qn"/>
</dbReference>
<evidence type="ECO:0000313" key="4">
    <source>
        <dbReference type="EMBL" id="CEM01551.1"/>
    </source>
</evidence>
<name>A0A0G4ET09_VITBC</name>
<sequence length="244" mass="27386">MTFLTNVQSFLNRFVCSSLIPPPPRAAEEKNRIAIVWGHPRFDSYSAALLARAKAGLAKAGHEVQQIDLYHEAPGAKLGPFECALSSYEHEGYYDPSTIPADIQEHLKILKWADKVLFIYPTWWFGPPAMVKGWMDRVLRMGETFDLPGKSTPSTNPASTAASGLIPMLTHIKKIGLITTYGAPKWYFLVYSGDYSRKIVSRVFAPACVGFPELLILWMINLDLSDMKARETFLQKVEASCEHF</sequence>
<dbReference type="InParanoid" id="A0A0G4ET09"/>
<keyword evidence="5" id="KW-1185">Reference proteome</keyword>
<dbReference type="SUPFAM" id="SSF52218">
    <property type="entry name" value="Flavoproteins"/>
    <property type="match status" value="1"/>
</dbReference>
<organism evidence="4 5">
    <name type="scientific">Vitrella brassicaformis (strain CCMP3155)</name>
    <dbReference type="NCBI Taxonomy" id="1169540"/>
    <lineage>
        <taxon>Eukaryota</taxon>
        <taxon>Sar</taxon>
        <taxon>Alveolata</taxon>
        <taxon>Colpodellida</taxon>
        <taxon>Vitrellaceae</taxon>
        <taxon>Vitrella</taxon>
    </lineage>
</organism>
<keyword evidence="2" id="KW-0560">Oxidoreductase</keyword>
<dbReference type="InterPro" id="IPR003680">
    <property type="entry name" value="Flavodoxin_fold"/>
</dbReference>
<dbReference type="GO" id="GO:0003955">
    <property type="term" value="F:NAD(P)H dehydrogenase (quinone) activity"/>
    <property type="evidence" value="ECO:0007669"/>
    <property type="project" value="TreeGrafter"/>
</dbReference>
<dbReference type="OrthoDB" id="26889at2759"/>
<evidence type="ECO:0000256" key="1">
    <source>
        <dbReference type="ARBA" id="ARBA00006252"/>
    </source>
</evidence>
<dbReference type="STRING" id="1169540.A0A0G4ET09"/>
<comment type="similarity">
    <text evidence="1">Belongs to the NAD(P)H dehydrogenase (quinone) family.</text>
</comment>
<evidence type="ECO:0000313" key="5">
    <source>
        <dbReference type="Proteomes" id="UP000041254"/>
    </source>
</evidence>
<dbReference type="PANTHER" id="PTHR10204">
    <property type="entry name" value="NAD P H OXIDOREDUCTASE-RELATED"/>
    <property type="match status" value="1"/>
</dbReference>
<dbReference type="OMA" id="YPTWWFG"/>